<dbReference type="AlphaFoldDB" id="A0A292YJH5"/>
<organism evidence="1 2">
    <name type="scientific">Effusibacillus lacus</name>
    <dbReference type="NCBI Taxonomy" id="1348429"/>
    <lineage>
        <taxon>Bacteria</taxon>
        <taxon>Bacillati</taxon>
        <taxon>Bacillota</taxon>
        <taxon>Bacilli</taxon>
        <taxon>Bacillales</taxon>
        <taxon>Alicyclobacillaceae</taxon>
        <taxon>Effusibacillus</taxon>
    </lineage>
</organism>
<accession>A0A292YJH5</accession>
<proteinExistence type="predicted"/>
<dbReference type="RefSeq" id="WP_165912549.1">
    <property type="nucleotide sequence ID" value="NZ_BDUF01000004.1"/>
</dbReference>
<dbReference type="Proteomes" id="UP000217785">
    <property type="component" value="Unassembled WGS sequence"/>
</dbReference>
<gene>
    <name evidence="1" type="ORF">EFBL_0143</name>
</gene>
<evidence type="ECO:0000313" key="2">
    <source>
        <dbReference type="Proteomes" id="UP000217785"/>
    </source>
</evidence>
<comment type="caution">
    <text evidence="1">The sequence shown here is derived from an EMBL/GenBank/DDBJ whole genome shotgun (WGS) entry which is preliminary data.</text>
</comment>
<sequence>MIYVVRTIFQNRILNEKELVVPDDISEDQVVELELARIREVYPEADCYIAERKKG</sequence>
<dbReference type="EMBL" id="BDUF01000004">
    <property type="protein sequence ID" value="GAX88534.1"/>
    <property type="molecule type" value="Genomic_DNA"/>
</dbReference>
<evidence type="ECO:0000313" key="1">
    <source>
        <dbReference type="EMBL" id="GAX88534.1"/>
    </source>
</evidence>
<reference evidence="2" key="1">
    <citation type="submission" date="2017-07" db="EMBL/GenBank/DDBJ databases">
        <title>Draft genome sequence of Effusibacillus lacus strain skLN1.</title>
        <authorList>
            <person name="Watanabe M."/>
            <person name="Kojima H."/>
            <person name="Fukui M."/>
        </authorList>
    </citation>
    <scope>NUCLEOTIDE SEQUENCE [LARGE SCALE GENOMIC DNA]</scope>
    <source>
        <strain evidence="2">skLN1</strain>
    </source>
</reference>
<name>A0A292YJH5_9BACL</name>
<protein>
    <submittedName>
        <fullName evidence="1">Uncharacterized protein</fullName>
    </submittedName>
</protein>
<keyword evidence="2" id="KW-1185">Reference proteome</keyword>